<reference evidence="4 5" key="1">
    <citation type="submission" date="2016-12" db="EMBL/GenBank/DDBJ databases">
        <title>The draft genome sequence of Actinophytocola sp. 11-183.</title>
        <authorList>
            <person name="Wang W."/>
            <person name="Yuan L."/>
        </authorList>
    </citation>
    <scope>NUCLEOTIDE SEQUENCE [LARGE SCALE GENOMIC DNA]</scope>
    <source>
        <strain evidence="4 5">11-183</strain>
    </source>
</reference>
<evidence type="ECO:0000313" key="4">
    <source>
        <dbReference type="EMBL" id="OLF18521.1"/>
    </source>
</evidence>
<dbReference type="OrthoDB" id="9765647at2"/>
<dbReference type="InterPro" id="IPR029058">
    <property type="entry name" value="AB_hydrolase_fold"/>
</dbReference>
<dbReference type="STRING" id="1912961.BU204_06105"/>
<dbReference type="InterPro" id="IPR003140">
    <property type="entry name" value="PLipase/COase/thioEstase"/>
</dbReference>
<dbReference type="Gene3D" id="3.40.50.1820">
    <property type="entry name" value="alpha/beta hydrolase"/>
    <property type="match status" value="1"/>
</dbReference>
<protein>
    <recommendedName>
        <fullName evidence="3">Phospholipase/carboxylesterase/thioesterase domain-containing protein</fullName>
    </recommendedName>
</protein>
<feature type="domain" description="Phospholipase/carboxylesterase/thioesterase" evidence="3">
    <location>
        <begin position="120"/>
        <end position="216"/>
    </location>
</feature>
<organism evidence="4 5">
    <name type="scientific">Actinophytocola xanthii</name>
    <dbReference type="NCBI Taxonomy" id="1912961"/>
    <lineage>
        <taxon>Bacteria</taxon>
        <taxon>Bacillati</taxon>
        <taxon>Actinomycetota</taxon>
        <taxon>Actinomycetes</taxon>
        <taxon>Pseudonocardiales</taxon>
        <taxon>Pseudonocardiaceae</taxon>
    </lineage>
</organism>
<comment type="caution">
    <text evidence="4">The sequence shown here is derived from an EMBL/GenBank/DDBJ whole genome shotgun (WGS) entry which is preliminary data.</text>
</comment>
<evidence type="ECO:0000256" key="1">
    <source>
        <dbReference type="ARBA" id="ARBA00022729"/>
    </source>
</evidence>
<keyword evidence="5" id="KW-1185">Reference proteome</keyword>
<dbReference type="InterPro" id="IPR050955">
    <property type="entry name" value="Plant_Biomass_Hydrol_Est"/>
</dbReference>
<accession>A0A1Q8CVZ5</accession>
<dbReference type="Proteomes" id="UP000185596">
    <property type="component" value="Unassembled WGS sequence"/>
</dbReference>
<evidence type="ECO:0000259" key="3">
    <source>
        <dbReference type="Pfam" id="PF02230"/>
    </source>
</evidence>
<keyword evidence="1" id="KW-0732">Signal</keyword>
<evidence type="ECO:0000256" key="2">
    <source>
        <dbReference type="ARBA" id="ARBA00022801"/>
    </source>
</evidence>
<dbReference type="PANTHER" id="PTHR43037">
    <property type="entry name" value="UNNAMED PRODUCT-RELATED"/>
    <property type="match status" value="1"/>
</dbReference>
<dbReference type="RefSeq" id="WP_075124548.1">
    <property type="nucleotide sequence ID" value="NZ_MSIE01000007.1"/>
</dbReference>
<sequence length="234" mass="24518">MRRGRDDSARLDLRATPAAAFSAPMGTSPLGLGEGRDGLLHVPGSAGPGEPLPLVVALHGAGGTGAQLVHLLVAAAERHGVLLLAPDSRGHTWDLIVDRGFGTDVEFLDDALRLALTRCPVDLDRLAIGGFSDGASYALSVGISNGDLFGHVLAYSPGFAAPAASVGRPALFVSHGTDDRVLPIDRCSRRLVPALRRSGYEVEYREFDGGHTVPPEIIDESLTWFHTGPDAATS</sequence>
<dbReference type="GO" id="GO:0016787">
    <property type="term" value="F:hydrolase activity"/>
    <property type="evidence" value="ECO:0007669"/>
    <property type="project" value="UniProtKB-KW"/>
</dbReference>
<proteinExistence type="predicted"/>
<dbReference type="EMBL" id="MSIE01000007">
    <property type="protein sequence ID" value="OLF18521.1"/>
    <property type="molecule type" value="Genomic_DNA"/>
</dbReference>
<gene>
    <name evidence="4" type="ORF">BU204_06105</name>
</gene>
<dbReference type="AlphaFoldDB" id="A0A1Q8CVZ5"/>
<evidence type="ECO:0000313" key="5">
    <source>
        <dbReference type="Proteomes" id="UP000185596"/>
    </source>
</evidence>
<dbReference type="PANTHER" id="PTHR43037:SF5">
    <property type="entry name" value="FERULOYL ESTERASE"/>
    <property type="match status" value="1"/>
</dbReference>
<dbReference type="SUPFAM" id="SSF53474">
    <property type="entry name" value="alpha/beta-Hydrolases"/>
    <property type="match status" value="1"/>
</dbReference>
<name>A0A1Q8CVZ5_9PSEU</name>
<dbReference type="Pfam" id="PF02230">
    <property type="entry name" value="Abhydrolase_2"/>
    <property type="match status" value="1"/>
</dbReference>
<keyword evidence="2" id="KW-0378">Hydrolase</keyword>